<proteinExistence type="predicted"/>
<evidence type="ECO:0000313" key="2">
    <source>
        <dbReference type="Proteomes" id="UP000482209"/>
    </source>
</evidence>
<keyword evidence="2" id="KW-1185">Reference proteome</keyword>
<dbReference type="Proteomes" id="UP000482209">
    <property type="component" value="Unassembled WGS sequence"/>
</dbReference>
<dbReference type="RefSeq" id="WP_154519384.1">
    <property type="nucleotide sequence ID" value="NZ_VUMT01000012.1"/>
</dbReference>
<dbReference type="AlphaFoldDB" id="A0A6L5XZI0"/>
<name>A0A6L5XZI0_9FIRM</name>
<protein>
    <submittedName>
        <fullName evidence="1">Uncharacterized protein</fullName>
    </submittedName>
</protein>
<accession>A0A6L5XZI0</accession>
<reference evidence="1 2" key="1">
    <citation type="submission" date="2019-08" db="EMBL/GenBank/DDBJ databases">
        <title>In-depth cultivation of the pig gut microbiome towards novel bacterial diversity and tailored functional studies.</title>
        <authorList>
            <person name="Wylensek D."/>
            <person name="Hitch T.C.A."/>
            <person name="Clavel T."/>
        </authorList>
    </citation>
    <scope>NUCLEOTIDE SEQUENCE [LARGE SCALE GENOMIC DNA]</scope>
    <source>
        <strain evidence="1 2">WCA-693-APC-MOT-I</strain>
    </source>
</reference>
<sequence length="407" mass="47427">MKRRNIKHKKHKKFWFVLSGLIILLGLTILSNHIFNRNYNNLSKTDRTMLSQLNMLYSETELKEKKLWKQYDLRELPIVLVRKGDCLNFSGDTINLLRGNAYAIGVKGLENKWYAQKIDMPASYHLPDVYRLSVLTPGIGATWSPFGNFQTIGSNMKLGESSHVYYMKYNKKNLEHALKPSQYFVPFLSHELFHYTIQNDWGTEKEIILSGKSKEWFSYLGLQYASLDVLLGQLNSYDYKELKRAVADYVTISEYRKLLDPIDYVEEKKHETVEGTATYVGIKASSCTDTPKLKLLSGIKSDKDRKFSVLFSAIAENSGYTSEIKWNRYDSGALLCMTLDRLYHSHVWQDSLNAQSVKKPVTLYDLIKDYYNTKNLEKYARSIEEIKKEYHFEKIEEQAEKIEKQVN</sequence>
<gene>
    <name evidence="1" type="ORF">FYJ58_08835</name>
</gene>
<organism evidence="1 2">
    <name type="scientific">Velocimicrobium porci</name>
    <dbReference type="NCBI Taxonomy" id="2606634"/>
    <lineage>
        <taxon>Bacteria</taxon>
        <taxon>Bacillati</taxon>
        <taxon>Bacillota</taxon>
        <taxon>Clostridia</taxon>
        <taxon>Lachnospirales</taxon>
        <taxon>Lachnospiraceae</taxon>
        <taxon>Velocimicrobium</taxon>
    </lineage>
</organism>
<comment type="caution">
    <text evidence="1">The sequence shown here is derived from an EMBL/GenBank/DDBJ whole genome shotgun (WGS) entry which is preliminary data.</text>
</comment>
<dbReference type="EMBL" id="VUMT01000012">
    <property type="protein sequence ID" value="MSS63977.1"/>
    <property type="molecule type" value="Genomic_DNA"/>
</dbReference>
<evidence type="ECO:0000313" key="1">
    <source>
        <dbReference type="EMBL" id="MSS63977.1"/>
    </source>
</evidence>